<feature type="signal peptide" evidence="1">
    <location>
        <begin position="1"/>
        <end position="23"/>
    </location>
</feature>
<dbReference type="PANTHER" id="PTHR35271:SF1">
    <property type="entry name" value="ABC TRANSPORTER, SUBSTRATE-BINDING LIPOPROTEIN"/>
    <property type="match status" value="1"/>
</dbReference>
<dbReference type="InterPro" id="IPR007487">
    <property type="entry name" value="ABC_transpt-TYRBP-like"/>
</dbReference>
<protein>
    <submittedName>
        <fullName evidence="2">ABC transporter substrate-binding protein</fullName>
    </submittedName>
</protein>
<accession>A0A9D1MUS1</accession>
<dbReference type="InterPro" id="IPR028082">
    <property type="entry name" value="Peripla_BP_I"/>
</dbReference>
<dbReference type="Gene3D" id="3.40.50.2300">
    <property type="match status" value="2"/>
</dbReference>
<keyword evidence="1" id="KW-0732">Signal</keyword>
<dbReference type="SUPFAM" id="SSF53822">
    <property type="entry name" value="Periplasmic binding protein-like I"/>
    <property type="match status" value="1"/>
</dbReference>
<reference evidence="2" key="2">
    <citation type="journal article" date="2021" name="PeerJ">
        <title>Extensive microbial diversity within the chicken gut microbiome revealed by metagenomics and culture.</title>
        <authorList>
            <person name="Gilroy R."/>
            <person name="Ravi A."/>
            <person name="Getino M."/>
            <person name="Pursley I."/>
            <person name="Horton D.L."/>
            <person name="Alikhan N.F."/>
            <person name="Baker D."/>
            <person name="Gharbi K."/>
            <person name="Hall N."/>
            <person name="Watson M."/>
            <person name="Adriaenssens E.M."/>
            <person name="Foster-Nyarko E."/>
            <person name="Jarju S."/>
            <person name="Secka A."/>
            <person name="Antonio M."/>
            <person name="Oren A."/>
            <person name="Chaudhuri R.R."/>
            <person name="La Ragione R."/>
            <person name="Hildebrand F."/>
            <person name="Pallen M.J."/>
        </authorList>
    </citation>
    <scope>NUCLEOTIDE SEQUENCE</scope>
    <source>
        <strain evidence="2">CHK176-6737</strain>
    </source>
</reference>
<evidence type="ECO:0000313" key="3">
    <source>
        <dbReference type="Proteomes" id="UP000824125"/>
    </source>
</evidence>
<evidence type="ECO:0000256" key="1">
    <source>
        <dbReference type="SAM" id="SignalP"/>
    </source>
</evidence>
<dbReference type="PANTHER" id="PTHR35271">
    <property type="entry name" value="ABC TRANSPORTER, SUBSTRATE-BINDING LIPOPROTEIN-RELATED"/>
    <property type="match status" value="1"/>
</dbReference>
<organism evidence="2 3">
    <name type="scientific">Candidatus Scybalenecus merdavium</name>
    <dbReference type="NCBI Taxonomy" id="2840939"/>
    <lineage>
        <taxon>Bacteria</taxon>
        <taxon>Bacillati</taxon>
        <taxon>Bacillota</taxon>
        <taxon>Clostridia</taxon>
        <taxon>Eubacteriales</taxon>
        <taxon>Oscillospiraceae</taxon>
        <taxon>Oscillospiraceae incertae sedis</taxon>
        <taxon>Candidatus Scybalenecus</taxon>
    </lineage>
</organism>
<proteinExistence type="predicted"/>
<dbReference type="EMBL" id="DVNM01000026">
    <property type="protein sequence ID" value="HIU69270.1"/>
    <property type="molecule type" value="Genomic_DNA"/>
</dbReference>
<gene>
    <name evidence="2" type="ORF">IAD23_04855</name>
</gene>
<dbReference type="AlphaFoldDB" id="A0A9D1MUS1"/>
<dbReference type="Proteomes" id="UP000824125">
    <property type="component" value="Unassembled WGS sequence"/>
</dbReference>
<dbReference type="CDD" id="cd06325">
    <property type="entry name" value="PBP1_ABC_unchar_transporter"/>
    <property type="match status" value="1"/>
</dbReference>
<reference evidence="2" key="1">
    <citation type="submission" date="2020-10" db="EMBL/GenBank/DDBJ databases">
        <authorList>
            <person name="Gilroy R."/>
        </authorList>
    </citation>
    <scope>NUCLEOTIDE SEQUENCE</scope>
    <source>
        <strain evidence="2">CHK176-6737</strain>
    </source>
</reference>
<sequence length="338" mass="34753">MKKSFKIIALITALILLVSAVFAGCSTNSSDSGSSSDTLKVGVIQYMAHSSLDNCYAGVKQALDNSGLNIEIDYQIGSSGSADADCQSYAANMVAQNYDLIIAIATPAATAAYSAVTSASSSIPVIFCAVSDPISAGLVQSLDAPGNNCSGTADTFDVESQVELIRALQPDVKNLGVIYTTTESNSLSQLERLQTAADAAGIHVVAQGINDASELAAVSASLVTQVDAITNLTDNNVVDNMSVVMEQANAAGIPVYGSEIEQVRKGCIAAASLDYVALGNTTGEMAVRVLNGESAAAMPVITVADSEMVVNTDVLNTMSITLPASLENAQQVTTSTEE</sequence>
<evidence type="ECO:0000313" key="2">
    <source>
        <dbReference type="EMBL" id="HIU69270.1"/>
    </source>
</evidence>
<feature type="chain" id="PRO_5038439648" evidence="1">
    <location>
        <begin position="24"/>
        <end position="338"/>
    </location>
</feature>
<dbReference type="Pfam" id="PF04392">
    <property type="entry name" value="ABC_sub_bind"/>
    <property type="match status" value="1"/>
</dbReference>
<dbReference type="PROSITE" id="PS51257">
    <property type="entry name" value="PROKAR_LIPOPROTEIN"/>
    <property type="match status" value="1"/>
</dbReference>
<comment type="caution">
    <text evidence="2">The sequence shown here is derived from an EMBL/GenBank/DDBJ whole genome shotgun (WGS) entry which is preliminary data.</text>
</comment>
<name>A0A9D1MUS1_9FIRM</name>